<keyword evidence="4" id="KW-1185">Reference proteome</keyword>
<dbReference type="SUPFAM" id="SSF53807">
    <property type="entry name" value="Helical backbone' metal receptor"/>
    <property type="match status" value="1"/>
</dbReference>
<dbReference type="PANTHER" id="PTHR30535">
    <property type="entry name" value="VITAMIN B12-BINDING PROTEIN"/>
    <property type="match status" value="1"/>
</dbReference>
<feature type="domain" description="Fe/B12 periplasmic-binding" evidence="2">
    <location>
        <begin position="43"/>
        <end position="297"/>
    </location>
</feature>
<proteinExistence type="predicted"/>
<dbReference type="Proteomes" id="UP000245911">
    <property type="component" value="Unassembled WGS sequence"/>
</dbReference>
<sequence>MPDAGGRPMSAFVRGSDRLKSLLLALFTGLAAPAVAQDSPPARVVSMNLCTDQLALMVAAPGQLVSVSYLAVEQAVPPLAEAARALHGNRGLAEEIYRLRPDLILTGPYTAMTTVAMLERLGLQVERFPLLPSFDAIVEDLRRMGRLLHREERAAELIAQFTRDRETLAARIAGQPQLRAAVYSAQGWTAGAQTLEGEILAAAGLVNIAGELGLGWGGFLPLEALLLADPDRLILGRADGGGGGREGHSQARALLAHPALRGSRAFRAGAASNDSGWICGTPYVLEAAARLIEELGR</sequence>
<comment type="caution">
    <text evidence="3">The sequence shown here is derived from an EMBL/GenBank/DDBJ whole genome shotgun (WGS) entry which is preliminary data.</text>
</comment>
<reference evidence="3 4" key="1">
    <citation type="submission" date="2018-04" db="EMBL/GenBank/DDBJ databases">
        <title>Pararhodobacter oceanense sp. nov., isolated from marine intertidal sediment.</title>
        <authorList>
            <person name="Wang X.-L."/>
            <person name="Du Z.-J."/>
        </authorList>
    </citation>
    <scope>NUCLEOTIDE SEQUENCE [LARGE SCALE GENOMIC DNA]</scope>
    <source>
        <strain evidence="3 4">AM505</strain>
    </source>
</reference>
<organism evidence="3 4">
    <name type="scientific">Pararhodobacter oceanensis</name>
    <dbReference type="NCBI Taxonomy" id="2172121"/>
    <lineage>
        <taxon>Bacteria</taxon>
        <taxon>Pseudomonadati</taxon>
        <taxon>Pseudomonadota</taxon>
        <taxon>Alphaproteobacteria</taxon>
        <taxon>Rhodobacterales</taxon>
        <taxon>Paracoccaceae</taxon>
        <taxon>Pararhodobacter</taxon>
    </lineage>
</organism>
<dbReference type="PANTHER" id="PTHR30535:SF34">
    <property type="entry name" value="MOLYBDATE-BINDING PROTEIN MOLA"/>
    <property type="match status" value="1"/>
</dbReference>
<evidence type="ECO:0000313" key="3">
    <source>
        <dbReference type="EMBL" id="PVH30173.1"/>
    </source>
</evidence>
<evidence type="ECO:0000313" key="4">
    <source>
        <dbReference type="Proteomes" id="UP000245911"/>
    </source>
</evidence>
<keyword evidence="1" id="KW-0732">Signal</keyword>
<feature type="signal peptide" evidence="1">
    <location>
        <begin position="1"/>
        <end position="36"/>
    </location>
</feature>
<dbReference type="AlphaFoldDB" id="A0A2T8HXM1"/>
<evidence type="ECO:0000259" key="2">
    <source>
        <dbReference type="PROSITE" id="PS50983"/>
    </source>
</evidence>
<protein>
    <submittedName>
        <fullName evidence="3">ABC transporter substrate-binding protein</fullName>
    </submittedName>
</protein>
<accession>A0A2T8HXM1</accession>
<dbReference type="InterPro" id="IPR050902">
    <property type="entry name" value="ABC_Transporter_SBP"/>
</dbReference>
<dbReference type="InterPro" id="IPR002491">
    <property type="entry name" value="ABC_transptr_periplasmic_BD"/>
</dbReference>
<dbReference type="PROSITE" id="PS50983">
    <property type="entry name" value="FE_B12_PBP"/>
    <property type="match status" value="1"/>
</dbReference>
<dbReference type="Pfam" id="PF01497">
    <property type="entry name" value="Peripla_BP_2"/>
    <property type="match status" value="1"/>
</dbReference>
<dbReference type="OrthoDB" id="1632039at2"/>
<dbReference type="Gene3D" id="3.40.50.1980">
    <property type="entry name" value="Nitrogenase molybdenum iron protein domain"/>
    <property type="match status" value="2"/>
</dbReference>
<gene>
    <name evidence="3" type="ORF">DDE20_00985</name>
</gene>
<dbReference type="EMBL" id="QDKM01000001">
    <property type="protein sequence ID" value="PVH30173.1"/>
    <property type="molecule type" value="Genomic_DNA"/>
</dbReference>
<name>A0A2T8HXM1_9RHOB</name>
<evidence type="ECO:0000256" key="1">
    <source>
        <dbReference type="SAM" id="SignalP"/>
    </source>
</evidence>
<feature type="chain" id="PRO_5015452703" evidence="1">
    <location>
        <begin position="37"/>
        <end position="297"/>
    </location>
</feature>